<dbReference type="RefSeq" id="WP_073343854.1">
    <property type="nucleotide sequence ID" value="NZ_FQVH01000017.1"/>
</dbReference>
<dbReference type="Proteomes" id="UP000184088">
    <property type="component" value="Unassembled WGS sequence"/>
</dbReference>
<dbReference type="PANTHER" id="PTHR18964">
    <property type="entry name" value="ROK (REPRESSOR, ORF, KINASE) FAMILY"/>
    <property type="match status" value="1"/>
</dbReference>
<evidence type="ECO:0000256" key="1">
    <source>
        <dbReference type="ARBA" id="ARBA00006479"/>
    </source>
</evidence>
<comment type="similarity">
    <text evidence="1">Belongs to the ROK (NagC/XylR) family.</text>
</comment>
<keyword evidence="2" id="KW-0418">Kinase</keyword>
<dbReference type="STRING" id="1121256.SAMN02746089_01654"/>
<keyword evidence="3" id="KW-1185">Reference proteome</keyword>
<dbReference type="InterPro" id="IPR043129">
    <property type="entry name" value="ATPase_NBD"/>
</dbReference>
<dbReference type="OrthoDB" id="9810372at2"/>
<dbReference type="SUPFAM" id="SSF53067">
    <property type="entry name" value="Actin-like ATPase domain"/>
    <property type="match status" value="1"/>
</dbReference>
<sequence>MADRYYIGIDIGGTKLAVCIADGKGKILDKLKMPSEAHKGPEQMIDKMFLMADELMGKYGIKSQDVEAFGISCGGPLDSKRGIVMSPPNLPGWDNVHITEIIQERYSRPAYLQNDANACALAEWMYGAGRGYKNVIFLTFGTGMGAGLILDGRLYSGTNDMAGEVGHIRLAPFGPVGYGKEGSFEGFCSGGGIAQIAAAEVLKRRQMGMEVEFARGLEPEELTAKIVGEAADKGDEVAIEILRISANFLGLGISILIDILNPEVIIIGSIYARSIKFFKDIVEEVIKKEALQRSASVCKVVPAMLGEQLGDYASIAVAMNRGR</sequence>
<dbReference type="InterPro" id="IPR000600">
    <property type="entry name" value="ROK"/>
</dbReference>
<dbReference type="Gene3D" id="3.30.420.40">
    <property type="match status" value="2"/>
</dbReference>
<proteinExistence type="inferred from homology"/>
<dbReference type="EMBL" id="FQVH01000017">
    <property type="protein sequence ID" value="SHF29988.1"/>
    <property type="molecule type" value="Genomic_DNA"/>
</dbReference>
<reference evidence="2 3" key="1">
    <citation type="submission" date="2016-11" db="EMBL/GenBank/DDBJ databases">
        <authorList>
            <person name="Jaros S."/>
            <person name="Januszkiewicz K."/>
            <person name="Wedrychowicz H."/>
        </authorList>
    </citation>
    <scope>NUCLEOTIDE SEQUENCE [LARGE SCALE GENOMIC DNA]</scope>
    <source>
        <strain evidence="2 3">DSM 17918</strain>
    </source>
</reference>
<dbReference type="Pfam" id="PF00480">
    <property type="entry name" value="ROK"/>
    <property type="match status" value="1"/>
</dbReference>
<keyword evidence="2" id="KW-0808">Transferase</keyword>
<name>A0A1M5AI82_9THEO</name>
<accession>A0A1M5AI82</accession>
<organism evidence="2 3">
    <name type="scientific">Caldanaerobius fijiensis DSM 17918</name>
    <dbReference type="NCBI Taxonomy" id="1121256"/>
    <lineage>
        <taxon>Bacteria</taxon>
        <taxon>Bacillati</taxon>
        <taxon>Bacillota</taxon>
        <taxon>Clostridia</taxon>
        <taxon>Thermoanaerobacterales</taxon>
        <taxon>Thermoanaerobacteraceae</taxon>
        <taxon>Caldanaerobius</taxon>
    </lineage>
</organism>
<gene>
    <name evidence="2" type="ORF">SAMN02746089_01654</name>
</gene>
<dbReference type="AlphaFoldDB" id="A0A1M5AI82"/>
<evidence type="ECO:0000313" key="3">
    <source>
        <dbReference type="Proteomes" id="UP000184088"/>
    </source>
</evidence>
<evidence type="ECO:0000313" key="2">
    <source>
        <dbReference type="EMBL" id="SHF29988.1"/>
    </source>
</evidence>
<dbReference type="CDD" id="cd23763">
    <property type="entry name" value="ASKHA_ATPase_ROK"/>
    <property type="match status" value="1"/>
</dbReference>
<protein>
    <submittedName>
        <fullName evidence="2">Glucokinase</fullName>
    </submittedName>
</protein>
<dbReference type="GO" id="GO:0016301">
    <property type="term" value="F:kinase activity"/>
    <property type="evidence" value="ECO:0007669"/>
    <property type="project" value="UniProtKB-KW"/>
</dbReference>
<dbReference type="PANTHER" id="PTHR18964:SF149">
    <property type="entry name" value="BIFUNCTIONAL UDP-N-ACETYLGLUCOSAMINE 2-EPIMERASE_N-ACETYLMANNOSAMINE KINASE"/>
    <property type="match status" value="1"/>
</dbReference>